<evidence type="ECO:0000313" key="1">
    <source>
        <dbReference type="EMBL" id="MBO0348184.1"/>
    </source>
</evidence>
<proteinExistence type="predicted"/>
<dbReference type="Pfam" id="PF01724">
    <property type="entry name" value="DUF29"/>
    <property type="match status" value="1"/>
</dbReference>
<reference evidence="1 2" key="1">
    <citation type="submission" date="2021-03" db="EMBL/GenBank/DDBJ databases">
        <title>Metabolic Capacity of the Antarctic Cyanobacterium Phormidium pseudopriestleyi that Sustains Oxygenic Photosynthesis in the Presence of Hydrogen Sulfide.</title>
        <authorList>
            <person name="Lumian J.E."/>
            <person name="Jungblut A.D."/>
            <person name="Dillon M.L."/>
            <person name="Hawes I."/>
            <person name="Doran P.T."/>
            <person name="Mackey T.J."/>
            <person name="Dick G.J."/>
            <person name="Grettenberger C.L."/>
            <person name="Sumner D.Y."/>
        </authorList>
    </citation>
    <scope>NUCLEOTIDE SEQUENCE [LARGE SCALE GENOMIC DNA]</scope>
    <source>
        <strain evidence="1 2">FRX01</strain>
    </source>
</reference>
<dbReference type="RefSeq" id="WP_207086744.1">
    <property type="nucleotide sequence ID" value="NZ_JAFLQW010000084.1"/>
</dbReference>
<accession>A0ABS3FM41</accession>
<sequence>MTQELVDLRTSILEGRYPDALAIIDELEGMSKQAILRNIQSFLLKILIHLIKNQVEQRLTNSWATSIRSSLREIQKLNLKDNKTSYYVKQHEWQEMLEVEFEEAIREASEEVLEGEYSPDELLERINQEEAIATAQSLLNLTYLHSAKELPAMIDESLTRLTGGEDWSAGKWRKK</sequence>
<dbReference type="Gene3D" id="1.20.1220.20">
    <property type="entry name" value="Uncharcterised protein PF01724"/>
    <property type="match status" value="1"/>
</dbReference>
<dbReference type="EMBL" id="JAFLQW010000084">
    <property type="protein sequence ID" value="MBO0348184.1"/>
    <property type="molecule type" value="Genomic_DNA"/>
</dbReference>
<dbReference type="Proteomes" id="UP000664844">
    <property type="component" value="Unassembled WGS sequence"/>
</dbReference>
<gene>
    <name evidence="1" type="ORF">J0895_03510</name>
</gene>
<organism evidence="1 2">
    <name type="scientific">Phormidium pseudopriestleyi FRX01</name>
    <dbReference type="NCBI Taxonomy" id="1759528"/>
    <lineage>
        <taxon>Bacteria</taxon>
        <taxon>Bacillati</taxon>
        <taxon>Cyanobacteriota</taxon>
        <taxon>Cyanophyceae</taxon>
        <taxon>Oscillatoriophycideae</taxon>
        <taxon>Oscillatoriales</taxon>
        <taxon>Oscillatoriaceae</taxon>
        <taxon>Phormidium</taxon>
    </lineage>
</organism>
<protein>
    <submittedName>
        <fullName evidence="1">DUF29 family protein</fullName>
    </submittedName>
</protein>
<comment type="caution">
    <text evidence="1">The sequence shown here is derived from an EMBL/GenBank/DDBJ whole genome shotgun (WGS) entry which is preliminary data.</text>
</comment>
<name>A0ABS3FM41_9CYAN</name>
<keyword evidence="2" id="KW-1185">Reference proteome</keyword>
<evidence type="ECO:0000313" key="2">
    <source>
        <dbReference type="Proteomes" id="UP000664844"/>
    </source>
</evidence>